<feature type="compositionally biased region" description="Pro residues" evidence="1">
    <location>
        <begin position="180"/>
        <end position="189"/>
    </location>
</feature>
<reference evidence="4 5" key="1">
    <citation type="submission" date="2015-10" db="EMBL/GenBank/DDBJ databases">
        <title>Full genome of DAOMC 229536 Phialocephala scopiformis, a fungal endophyte of spruce producing the potent anti-insectan compound rugulosin.</title>
        <authorList>
            <consortium name="DOE Joint Genome Institute"/>
            <person name="Walker A.K."/>
            <person name="Frasz S.L."/>
            <person name="Seifert K.A."/>
            <person name="Miller J.D."/>
            <person name="Mondo S.J."/>
            <person name="Labutti K."/>
            <person name="Lipzen A."/>
            <person name="Dockter R."/>
            <person name="Kennedy M."/>
            <person name="Grigoriev I.V."/>
            <person name="Spatafora J.W."/>
        </authorList>
    </citation>
    <scope>NUCLEOTIDE SEQUENCE [LARGE SCALE GENOMIC DNA]</scope>
    <source>
        <strain evidence="4 5">CBS 120377</strain>
    </source>
</reference>
<dbReference type="RefSeq" id="XP_018072779.1">
    <property type="nucleotide sequence ID" value="XM_018214857.1"/>
</dbReference>
<keyword evidence="5" id="KW-1185">Reference proteome</keyword>
<feature type="compositionally biased region" description="Basic and acidic residues" evidence="1">
    <location>
        <begin position="216"/>
        <end position="225"/>
    </location>
</feature>
<feature type="compositionally biased region" description="Basic and acidic residues" evidence="1">
    <location>
        <begin position="260"/>
        <end position="270"/>
    </location>
</feature>
<evidence type="ECO:0000256" key="2">
    <source>
        <dbReference type="SAM" id="Phobius"/>
    </source>
</evidence>
<keyword evidence="2" id="KW-0812">Transmembrane</keyword>
<feature type="transmembrane region" description="Helical" evidence="2">
    <location>
        <begin position="100"/>
        <end position="120"/>
    </location>
</feature>
<evidence type="ECO:0000313" key="4">
    <source>
        <dbReference type="EMBL" id="KUJ18424.1"/>
    </source>
</evidence>
<evidence type="ECO:0000256" key="1">
    <source>
        <dbReference type="SAM" id="MobiDB-lite"/>
    </source>
</evidence>
<feature type="compositionally biased region" description="Low complexity" evidence="1">
    <location>
        <begin position="41"/>
        <end position="82"/>
    </location>
</feature>
<protein>
    <recommendedName>
        <fullName evidence="6">Transmembrane protein</fullName>
    </recommendedName>
</protein>
<dbReference type="GeneID" id="28824583"/>
<evidence type="ECO:0008006" key="6">
    <source>
        <dbReference type="Google" id="ProtNLM"/>
    </source>
</evidence>
<feature type="compositionally biased region" description="Basic and acidic residues" evidence="1">
    <location>
        <begin position="166"/>
        <end position="179"/>
    </location>
</feature>
<feature type="chain" id="PRO_5008268172" description="Transmembrane protein" evidence="3">
    <location>
        <begin position="37"/>
        <end position="270"/>
    </location>
</feature>
<feature type="region of interest" description="Disordered" evidence="1">
    <location>
        <begin position="213"/>
        <end position="270"/>
    </location>
</feature>
<dbReference type="AlphaFoldDB" id="A0A194XE48"/>
<evidence type="ECO:0000313" key="5">
    <source>
        <dbReference type="Proteomes" id="UP000070700"/>
    </source>
</evidence>
<keyword evidence="3" id="KW-0732">Signal</keyword>
<dbReference type="KEGG" id="psco:LY89DRAFT_684330"/>
<dbReference type="OrthoDB" id="4775599at2759"/>
<evidence type="ECO:0000256" key="3">
    <source>
        <dbReference type="SAM" id="SignalP"/>
    </source>
</evidence>
<organism evidence="4 5">
    <name type="scientific">Mollisia scopiformis</name>
    <name type="common">Conifer needle endophyte fungus</name>
    <name type="synonym">Phialocephala scopiformis</name>
    <dbReference type="NCBI Taxonomy" id="149040"/>
    <lineage>
        <taxon>Eukaryota</taxon>
        <taxon>Fungi</taxon>
        <taxon>Dikarya</taxon>
        <taxon>Ascomycota</taxon>
        <taxon>Pezizomycotina</taxon>
        <taxon>Leotiomycetes</taxon>
        <taxon>Helotiales</taxon>
        <taxon>Mollisiaceae</taxon>
        <taxon>Mollisia</taxon>
    </lineage>
</organism>
<proteinExistence type="predicted"/>
<dbReference type="EMBL" id="KQ947413">
    <property type="protein sequence ID" value="KUJ18424.1"/>
    <property type="molecule type" value="Genomic_DNA"/>
</dbReference>
<feature type="region of interest" description="Disordered" evidence="1">
    <location>
        <begin position="41"/>
        <end position="88"/>
    </location>
</feature>
<keyword evidence="2" id="KW-1133">Transmembrane helix</keyword>
<feature type="signal peptide" evidence="3">
    <location>
        <begin position="1"/>
        <end position="36"/>
    </location>
</feature>
<name>A0A194XE48_MOLSC</name>
<sequence>MTSRRPRAVCQCPRSLPLFSSTLLFLSIVLPASSYAQITDPAPSTTFSPSPTTFQTSVSSSSSPSTTSSAPASTTQSDSPITPSVPPTDPDDVQDHVFNYYFLIIAIVAVLFCLCILYVGRRKKRKAALLRSQSQRALATDVAGFRARFGNRTGRTNAGSYGGGRPRLDRLEGLDERGEAPPPYVPGSKPPSIRSTDGVLPSTSALAADADGLELGDMRRPEPVHHPPGYNEHVEADELDLRRPDAVAAANRRSRSPVNRQEDTDRPTNV</sequence>
<dbReference type="Proteomes" id="UP000070700">
    <property type="component" value="Unassembled WGS sequence"/>
</dbReference>
<keyword evidence="2" id="KW-0472">Membrane</keyword>
<feature type="compositionally biased region" description="Basic and acidic residues" evidence="1">
    <location>
        <begin position="232"/>
        <end position="245"/>
    </location>
</feature>
<gene>
    <name evidence="4" type="ORF">LY89DRAFT_684330</name>
</gene>
<dbReference type="InParanoid" id="A0A194XE48"/>
<accession>A0A194XE48</accession>
<feature type="region of interest" description="Disordered" evidence="1">
    <location>
        <begin position="153"/>
        <end position="199"/>
    </location>
</feature>